<evidence type="ECO:0000256" key="4">
    <source>
        <dbReference type="ARBA" id="ARBA00023125"/>
    </source>
</evidence>
<sequence>MSSFVATPGAGLVDTKFPACVEELRDDDDHHHHHHQQHLDHNHHHQHHDHYIADHDFYESDDLCSANATATAPPLTAPLRAGARHLNRQNHHHQQQQQEQHHHHHQQQHHHQNHNHHHGHHQDHHQGHHHQRQHDAHRDHQLDVLPDCDQQQHHDHHHHHHEQHKQHQQHQHNNHHHHQLHQQQQHHHQQHYKLQQQQQQQQQPSQAPIYSCERAHGGGVSGILPRASADPSILSEGISARDLESPVPFDEGDPPPTGVVPGQHQQQPQQQQPRGAREDAMVVYPWMKKVHVNTVAPSCRGNGELKRARTAYTRYQALELEKEFHFNRYLTRRRRVEVAGALCLSERQIKIWFQNRRMKWKKDHRLPNTKVKATTAGDLQAASVTTMTMT</sequence>
<evidence type="ECO:0000256" key="2">
    <source>
        <dbReference type="ARBA" id="ARBA00022473"/>
    </source>
</evidence>
<evidence type="ECO:0000313" key="14">
    <source>
        <dbReference type="EMBL" id="AGR51133.1"/>
    </source>
</evidence>
<dbReference type="PROSITE" id="PS00032">
    <property type="entry name" value="ANTENNAPEDIA"/>
    <property type="match status" value="1"/>
</dbReference>
<evidence type="ECO:0000256" key="9">
    <source>
        <dbReference type="ARBA" id="ARBA00040143"/>
    </source>
</evidence>
<comment type="similarity">
    <text evidence="8">Belongs to the Antp homeobox family. Deformed subfamily.</text>
</comment>
<feature type="compositionally biased region" description="Basic residues" evidence="12">
    <location>
        <begin position="154"/>
        <end position="191"/>
    </location>
</feature>
<dbReference type="InterPro" id="IPR009057">
    <property type="entry name" value="Homeodomain-like_sf"/>
</dbReference>
<evidence type="ECO:0000256" key="8">
    <source>
        <dbReference type="ARBA" id="ARBA00038235"/>
    </source>
</evidence>
<dbReference type="InterPro" id="IPR050609">
    <property type="entry name" value="Antp_homeobox_Deformed_sf"/>
</dbReference>
<dbReference type="EMBL" id="KF318017">
    <property type="protein sequence ID" value="AGR51133.1"/>
    <property type="molecule type" value="Genomic_DNA"/>
</dbReference>
<dbReference type="GO" id="GO:0048704">
    <property type="term" value="P:embryonic skeletal system morphogenesis"/>
    <property type="evidence" value="ECO:0007669"/>
    <property type="project" value="TreeGrafter"/>
</dbReference>
<dbReference type="PRINTS" id="PR00024">
    <property type="entry name" value="HOMEOBOX"/>
</dbReference>
<organism evidence="14">
    <name type="scientific">Lethenteron camtschaticum</name>
    <name type="common">Japanese lamprey</name>
    <name type="synonym">Lampetra japonica</name>
    <dbReference type="NCBI Taxonomy" id="980415"/>
    <lineage>
        <taxon>Eukaryota</taxon>
        <taxon>Metazoa</taxon>
        <taxon>Chordata</taxon>
        <taxon>Craniata</taxon>
        <taxon>Vertebrata</taxon>
        <taxon>Cyclostomata</taxon>
        <taxon>Hyperoartia</taxon>
        <taxon>Petromyzontiformes</taxon>
        <taxon>Petromyzontidae</taxon>
        <taxon>Lethenteron</taxon>
    </lineage>
</organism>
<feature type="region of interest" description="Disordered" evidence="12">
    <location>
        <begin position="28"/>
        <end position="47"/>
    </location>
</feature>
<feature type="compositionally biased region" description="Basic residues" evidence="12">
    <location>
        <begin position="31"/>
        <end position="47"/>
    </location>
</feature>
<feature type="DNA-binding region" description="Homeobox" evidence="10">
    <location>
        <begin position="305"/>
        <end position="364"/>
    </location>
</feature>
<feature type="region of interest" description="Disordered" evidence="12">
    <location>
        <begin position="243"/>
        <end position="278"/>
    </location>
</feature>
<feature type="compositionally biased region" description="Low complexity" evidence="12">
    <location>
        <begin position="192"/>
        <end position="203"/>
    </location>
</feature>
<evidence type="ECO:0000256" key="1">
    <source>
        <dbReference type="ARBA" id="ARBA00004123"/>
    </source>
</evidence>
<dbReference type="GO" id="GO:0000981">
    <property type="term" value="F:DNA-binding transcription factor activity, RNA polymerase II-specific"/>
    <property type="evidence" value="ECO:0007669"/>
    <property type="project" value="InterPro"/>
</dbReference>
<dbReference type="FunFam" id="1.10.10.60:FF:000055">
    <property type="entry name" value="Homeobox protein Hox-A5"/>
    <property type="match status" value="1"/>
</dbReference>
<keyword evidence="5 10" id="KW-0371">Homeobox</keyword>
<dbReference type="InterPro" id="IPR017995">
    <property type="entry name" value="Homeobox_antennapedia"/>
</dbReference>
<dbReference type="GO" id="GO:0000978">
    <property type="term" value="F:RNA polymerase II cis-regulatory region sequence-specific DNA binding"/>
    <property type="evidence" value="ECO:0007669"/>
    <property type="project" value="TreeGrafter"/>
</dbReference>
<dbReference type="SMART" id="SM00389">
    <property type="entry name" value="HOX"/>
    <property type="match status" value="1"/>
</dbReference>
<keyword evidence="7 10" id="KW-0539">Nucleus</keyword>
<evidence type="ECO:0000256" key="7">
    <source>
        <dbReference type="ARBA" id="ARBA00023242"/>
    </source>
</evidence>
<keyword evidence="3" id="KW-0805">Transcription regulation</keyword>
<dbReference type="InterPro" id="IPR001827">
    <property type="entry name" value="Homeobox_Antennapedia_CS"/>
</dbReference>
<feature type="region of interest" description="Disordered" evidence="12">
    <location>
        <begin position="150"/>
        <end position="214"/>
    </location>
</feature>
<proteinExistence type="inferred from homology"/>
<evidence type="ECO:0000256" key="3">
    <source>
        <dbReference type="ARBA" id="ARBA00023015"/>
    </source>
</evidence>
<keyword evidence="6" id="KW-0804">Transcription</keyword>
<dbReference type="SUPFAM" id="SSF46689">
    <property type="entry name" value="Homeodomain-like"/>
    <property type="match status" value="1"/>
</dbReference>
<reference evidence="14" key="1">
    <citation type="journal article" date="2013" name="Proc. Natl. Acad. Sci. U.S.A.">
        <title>Evidence for at least six Hox clusters in the Japanese lamprey (Lethenteron japonicum).</title>
        <authorList>
            <person name="Mehta T.K."/>
            <person name="Ravi V."/>
            <person name="Yamasaki S."/>
            <person name="Lee A.P."/>
            <person name="Lian M.M."/>
            <person name="Tay B.H."/>
            <person name="Tohari S."/>
            <person name="Yanai S."/>
            <person name="Tay A."/>
            <person name="Brenner S."/>
            <person name="Venkatesh B."/>
        </authorList>
    </citation>
    <scope>NUCLEOTIDE SEQUENCE</scope>
</reference>
<accession>T1SAC4</accession>
<feature type="compositionally biased region" description="Basic residues" evidence="12">
    <location>
        <begin position="101"/>
        <end position="132"/>
    </location>
</feature>
<feature type="compositionally biased region" description="Low complexity" evidence="12">
    <location>
        <begin position="259"/>
        <end position="273"/>
    </location>
</feature>
<dbReference type="Gene3D" id="1.10.10.60">
    <property type="entry name" value="Homeodomain-like"/>
    <property type="match status" value="1"/>
</dbReference>
<dbReference type="InterPro" id="IPR001356">
    <property type="entry name" value="HD"/>
</dbReference>
<evidence type="ECO:0000256" key="6">
    <source>
        <dbReference type="ARBA" id="ARBA00023163"/>
    </source>
</evidence>
<dbReference type="PANTHER" id="PTHR45771">
    <property type="entry name" value="HOMEOTIC PROTEIN DEFORMED"/>
    <property type="match status" value="1"/>
</dbReference>
<comment type="subcellular location">
    <subcellularLocation>
        <location evidence="1 10 11">Nucleus</location>
    </subcellularLocation>
</comment>
<evidence type="ECO:0000256" key="12">
    <source>
        <dbReference type="SAM" id="MobiDB-lite"/>
    </source>
</evidence>
<dbReference type="Pfam" id="PF00046">
    <property type="entry name" value="Homeodomain"/>
    <property type="match status" value="1"/>
</dbReference>
<dbReference type="CDD" id="cd00086">
    <property type="entry name" value="homeodomain"/>
    <property type="match status" value="1"/>
</dbReference>
<dbReference type="InterPro" id="IPR017970">
    <property type="entry name" value="Homeobox_CS"/>
</dbReference>
<dbReference type="PROSITE" id="PS00027">
    <property type="entry name" value="HOMEOBOX_1"/>
    <property type="match status" value="1"/>
</dbReference>
<dbReference type="GO" id="GO:0005654">
    <property type="term" value="C:nucleoplasm"/>
    <property type="evidence" value="ECO:0007669"/>
    <property type="project" value="TreeGrafter"/>
</dbReference>
<name>T1SAC4_LETCA</name>
<feature type="domain" description="Homeobox" evidence="13">
    <location>
        <begin position="303"/>
        <end position="363"/>
    </location>
</feature>
<dbReference type="GO" id="GO:0009952">
    <property type="term" value="P:anterior/posterior pattern specification"/>
    <property type="evidence" value="ECO:0007669"/>
    <property type="project" value="TreeGrafter"/>
</dbReference>
<dbReference type="PROSITE" id="PS50071">
    <property type="entry name" value="HOMEOBOX_2"/>
    <property type="match status" value="1"/>
</dbReference>
<feature type="region of interest" description="Disordered" evidence="12">
    <location>
        <begin position="87"/>
        <end position="138"/>
    </location>
</feature>
<dbReference type="PANTHER" id="PTHR45771:SF5">
    <property type="entry name" value="HOMEOBOX PROTEIN HOX-D4"/>
    <property type="match status" value="1"/>
</dbReference>
<protein>
    <recommendedName>
        <fullName evidence="9">Homeobox protein Hox-D4</fullName>
    </recommendedName>
</protein>
<dbReference type="AlphaFoldDB" id="T1SAC4"/>
<keyword evidence="4 10" id="KW-0238">DNA-binding</keyword>
<dbReference type="PRINTS" id="PR00025">
    <property type="entry name" value="ANTENNAPEDIA"/>
</dbReference>
<evidence type="ECO:0000256" key="10">
    <source>
        <dbReference type="PROSITE-ProRule" id="PRU00108"/>
    </source>
</evidence>
<dbReference type="GO" id="GO:0045944">
    <property type="term" value="P:positive regulation of transcription by RNA polymerase II"/>
    <property type="evidence" value="ECO:0007669"/>
    <property type="project" value="TreeGrafter"/>
</dbReference>
<evidence type="ECO:0000259" key="13">
    <source>
        <dbReference type="PROSITE" id="PS50071"/>
    </source>
</evidence>
<gene>
    <name evidence="14" type="primary">Hox-gamma4</name>
</gene>
<evidence type="ECO:0000256" key="11">
    <source>
        <dbReference type="RuleBase" id="RU000682"/>
    </source>
</evidence>
<dbReference type="InterPro" id="IPR020479">
    <property type="entry name" value="HD_metazoa"/>
</dbReference>
<keyword evidence="2" id="KW-0217">Developmental protein</keyword>
<evidence type="ECO:0000256" key="5">
    <source>
        <dbReference type="ARBA" id="ARBA00023155"/>
    </source>
</evidence>